<accession>U5D2M0</accession>
<protein>
    <submittedName>
        <fullName evidence="2">Uncharacterized protein</fullName>
    </submittedName>
</protein>
<gene>
    <name evidence="2" type="ORF">AMTR_s00031p00041130</name>
</gene>
<evidence type="ECO:0000313" key="2">
    <source>
        <dbReference type="EMBL" id="ERN16490.1"/>
    </source>
</evidence>
<keyword evidence="3" id="KW-1185">Reference proteome</keyword>
<sequence>MASIASASAIAVAEFSEESFWRFSGEFPNSMKSCSQLSAHSGKSLSPASGEEALWKNMTHGDSSEPQPSHKFAPRFDGLRFIETLVTAHR</sequence>
<reference evidence="3" key="1">
    <citation type="journal article" date="2013" name="Science">
        <title>The Amborella genome and the evolution of flowering plants.</title>
        <authorList>
            <consortium name="Amborella Genome Project"/>
        </authorList>
    </citation>
    <scope>NUCLEOTIDE SEQUENCE [LARGE SCALE GENOMIC DNA]</scope>
</reference>
<dbReference type="EMBL" id="KI392442">
    <property type="protein sequence ID" value="ERN16490.1"/>
    <property type="molecule type" value="Genomic_DNA"/>
</dbReference>
<proteinExistence type="predicted"/>
<dbReference type="PANTHER" id="PTHR34683:SF2">
    <property type="entry name" value="EXPRESSED PROTEIN"/>
    <property type="match status" value="1"/>
</dbReference>
<feature type="region of interest" description="Disordered" evidence="1">
    <location>
        <begin position="38"/>
        <end position="73"/>
    </location>
</feature>
<organism evidence="2 3">
    <name type="scientific">Amborella trichopoda</name>
    <dbReference type="NCBI Taxonomy" id="13333"/>
    <lineage>
        <taxon>Eukaryota</taxon>
        <taxon>Viridiplantae</taxon>
        <taxon>Streptophyta</taxon>
        <taxon>Embryophyta</taxon>
        <taxon>Tracheophyta</taxon>
        <taxon>Spermatophyta</taxon>
        <taxon>Magnoliopsida</taxon>
        <taxon>Amborellales</taxon>
        <taxon>Amborellaceae</taxon>
        <taxon>Amborella</taxon>
    </lineage>
</organism>
<dbReference type="PANTHER" id="PTHR34683">
    <property type="entry name" value="EXPRESSED PROTEIN-RELATED"/>
    <property type="match status" value="1"/>
</dbReference>
<evidence type="ECO:0000313" key="3">
    <source>
        <dbReference type="Proteomes" id="UP000017836"/>
    </source>
</evidence>
<name>U5D2M0_AMBTC</name>
<evidence type="ECO:0000256" key="1">
    <source>
        <dbReference type="SAM" id="MobiDB-lite"/>
    </source>
</evidence>
<dbReference type="HOGENOM" id="CLU_176707_0_0_1"/>
<feature type="compositionally biased region" description="Polar residues" evidence="1">
    <location>
        <begin position="38"/>
        <end position="47"/>
    </location>
</feature>
<dbReference type="AlphaFoldDB" id="U5D2M0"/>
<dbReference type="Gramene" id="ERN16490">
    <property type="protein sequence ID" value="ERN16490"/>
    <property type="gene ID" value="AMTR_s00031p00041130"/>
</dbReference>
<dbReference type="Proteomes" id="UP000017836">
    <property type="component" value="Unassembled WGS sequence"/>
</dbReference>